<keyword evidence="2" id="KW-1185">Reference proteome</keyword>
<dbReference type="EMBL" id="WIXE01002274">
    <property type="protein sequence ID" value="KAK5984958.1"/>
    <property type="molecule type" value="Genomic_DNA"/>
</dbReference>
<feature type="non-terminal residue" evidence="1">
    <location>
        <position position="101"/>
    </location>
</feature>
<evidence type="ECO:0000313" key="1">
    <source>
        <dbReference type="EMBL" id="KAK5984958.1"/>
    </source>
</evidence>
<gene>
    <name evidence="1" type="ORF">GCK32_013952</name>
</gene>
<sequence length="101" mass="11192">MEKSRSSIQTPKLSNRHEAAIIEQIIHKRLYADVKSEGMECDIPSGSSCRDDGYSNLWNHDGARIKLFRGVFAPVNGPLCCIVVAPSRFTIMALHPLGPKL</sequence>
<evidence type="ECO:0000313" key="2">
    <source>
        <dbReference type="Proteomes" id="UP001331761"/>
    </source>
</evidence>
<organism evidence="1 2">
    <name type="scientific">Trichostrongylus colubriformis</name>
    <name type="common">Black scour worm</name>
    <dbReference type="NCBI Taxonomy" id="6319"/>
    <lineage>
        <taxon>Eukaryota</taxon>
        <taxon>Metazoa</taxon>
        <taxon>Ecdysozoa</taxon>
        <taxon>Nematoda</taxon>
        <taxon>Chromadorea</taxon>
        <taxon>Rhabditida</taxon>
        <taxon>Rhabditina</taxon>
        <taxon>Rhabditomorpha</taxon>
        <taxon>Strongyloidea</taxon>
        <taxon>Trichostrongylidae</taxon>
        <taxon>Trichostrongylus</taxon>
    </lineage>
</organism>
<name>A0AAN8GAL9_TRICO</name>
<dbReference type="Proteomes" id="UP001331761">
    <property type="component" value="Unassembled WGS sequence"/>
</dbReference>
<accession>A0AAN8GAL9</accession>
<proteinExistence type="predicted"/>
<protein>
    <submittedName>
        <fullName evidence="1">Uncharacterized protein</fullName>
    </submittedName>
</protein>
<reference evidence="1 2" key="1">
    <citation type="submission" date="2019-10" db="EMBL/GenBank/DDBJ databases">
        <title>Assembly and Annotation for the nematode Trichostrongylus colubriformis.</title>
        <authorList>
            <person name="Martin J."/>
        </authorList>
    </citation>
    <scope>NUCLEOTIDE SEQUENCE [LARGE SCALE GENOMIC DNA]</scope>
    <source>
        <strain evidence="1">G859</strain>
        <tissue evidence="1">Whole worm</tissue>
    </source>
</reference>
<dbReference type="AlphaFoldDB" id="A0AAN8GAL9"/>
<comment type="caution">
    <text evidence="1">The sequence shown here is derived from an EMBL/GenBank/DDBJ whole genome shotgun (WGS) entry which is preliminary data.</text>
</comment>